<sequence>MTHVANASDFPIWVSCETDLAQVRLNNEHVRKVLQDNVFLDKVVGFTKIESKKFLAFQPPVSPDPRCRVYVTILIDVDGTYEMVASSYPMWPNYSVLVSHGTHELRRVKMGEIWVDYEDWDHDPKKRK</sequence>
<protein>
    <submittedName>
        <fullName evidence="2">Tudor domain-containing protein</fullName>
    </submittedName>
</protein>
<dbReference type="Proteomes" id="UP000095287">
    <property type="component" value="Unplaced"/>
</dbReference>
<keyword evidence="1" id="KW-1185">Reference proteome</keyword>
<evidence type="ECO:0000313" key="1">
    <source>
        <dbReference type="Proteomes" id="UP000095287"/>
    </source>
</evidence>
<dbReference type="AlphaFoldDB" id="A0A1I7YE71"/>
<proteinExistence type="predicted"/>
<evidence type="ECO:0000313" key="2">
    <source>
        <dbReference type="WBParaSite" id="L893_g15229.t1"/>
    </source>
</evidence>
<name>A0A1I7YE71_9BILA</name>
<dbReference type="WBParaSite" id="L893_g15229.t1">
    <property type="protein sequence ID" value="L893_g15229.t1"/>
    <property type="gene ID" value="L893_g15229"/>
</dbReference>
<reference evidence="2" key="1">
    <citation type="submission" date="2016-11" db="UniProtKB">
        <authorList>
            <consortium name="WormBaseParasite"/>
        </authorList>
    </citation>
    <scope>IDENTIFICATION</scope>
</reference>
<accession>A0A1I7YE71</accession>
<organism evidence="1 2">
    <name type="scientific">Steinernema glaseri</name>
    <dbReference type="NCBI Taxonomy" id="37863"/>
    <lineage>
        <taxon>Eukaryota</taxon>
        <taxon>Metazoa</taxon>
        <taxon>Ecdysozoa</taxon>
        <taxon>Nematoda</taxon>
        <taxon>Chromadorea</taxon>
        <taxon>Rhabditida</taxon>
        <taxon>Tylenchina</taxon>
        <taxon>Panagrolaimomorpha</taxon>
        <taxon>Strongyloidoidea</taxon>
        <taxon>Steinernematidae</taxon>
        <taxon>Steinernema</taxon>
    </lineage>
</organism>